<name>A0A3P3RBL5_9EURY</name>
<reference evidence="2 3" key="1">
    <citation type="submission" date="2018-11" db="EMBL/GenBank/DDBJ databases">
        <title>Taxonoimc description of Halomarina strain SPP-AMP-1.</title>
        <authorList>
            <person name="Pal Y."/>
            <person name="Srinivasana K."/>
            <person name="Verma A."/>
            <person name="Kumar P."/>
        </authorList>
    </citation>
    <scope>NUCLEOTIDE SEQUENCE [LARGE SCALE GENOMIC DNA]</scope>
    <source>
        <strain evidence="2 3">SPP-AMP-1</strain>
    </source>
</reference>
<dbReference type="EMBL" id="RRCH01000022">
    <property type="protein sequence ID" value="RRJ30359.1"/>
    <property type="molecule type" value="Genomic_DNA"/>
</dbReference>
<gene>
    <name evidence="2" type="ORF">EIK79_10600</name>
</gene>
<dbReference type="Proteomes" id="UP000282322">
    <property type="component" value="Unassembled WGS sequence"/>
</dbReference>
<accession>A0A3P3RBL5</accession>
<dbReference type="AlphaFoldDB" id="A0A3P3RBL5"/>
<comment type="caution">
    <text evidence="2">The sequence shown here is derived from an EMBL/GenBank/DDBJ whole genome shotgun (WGS) entry which is preliminary data.</text>
</comment>
<keyword evidence="1" id="KW-0472">Membrane</keyword>
<organism evidence="2 3">
    <name type="scientific">Halocatena pleomorpha</name>
    <dbReference type="NCBI Taxonomy" id="1785090"/>
    <lineage>
        <taxon>Archaea</taxon>
        <taxon>Methanobacteriati</taxon>
        <taxon>Methanobacteriota</taxon>
        <taxon>Stenosarchaea group</taxon>
        <taxon>Halobacteria</taxon>
        <taxon>Halobacteriales</taxon>
        <taxon>Natronomonadaceae</taxon>
        <taxon>Halocatena</taxon>
    </lineage>
</organism>
<feature type="transmembrane region" description="Helical" evidence="1">
    <location>
        <begin position="68"/>
        <end position="95"/>
    </location>
</feature>
<proteinExistence type="predicted"/>
<keyword evidence="1" id="KW-1133">Transmembrane helix</keyword>
<keyword evidence="1" id="KW-0812">Transmembrane</keyword>
<evidence type="ECO:0000313" key="2">
    <source>
        <dbReference type="EMBL" id="RRJ30359.1"/>
    </source>
</evidence>
<dbReference type="RefSeq" id="WP_124955093.1">
    <property type="nucleotide sequence ID" value="NZ_RRCH01000022.1"/>
</dbReference>
<evidence type="ECO:0000256" key="1">
    <source>
        <dbReference type="SAM" id="Phobius"/>
    </source>
</evidence>
<keyword evidence="3" id="KW-1185">Reference proteome</keyword>
<evidence type="ECO:0000313" key="3">
    <source>
        <dbReference type="Proteomes" id="UP000282322"/>
    </source>
</evidence>
<feature type="transmembrane region" description="Helical" evidence="1">
    <location>
        <begin position="38"/>
        <end position="56"/>
    </location>
</feature>
<sequence>MDSHRQRLRRLGRVGNELRERYDPQEWCHQRRVIRGGLVVFALGACAILLWQPAFIADFPLDQFLDGYVVSGLLVLGIAAAGCGTPIDALTFGLYALGYGILVAPSLSTEIAVLGAISCFSLTALLADTRRTKDGADVDGR</sequence>
<protein>
    <submittedName>
        <fullName evidence="2">Uncharacterized protein</fullName>
    </submittedName>
</protein>